<dbReference type="AlphaFoldDB" id="A0A524RM19"/>
<gene>
    <name evidence="3" type="ORF">ERJ67_10915</name>
</gene>
<feature type="region of interest" description="Disordered" evidence="2">
    <location>
        <begin position="112"/>
        <end position="174"/>
    </location>
</feature>
<proteinExistence type="predicted"/>
<evidence type="ECO:0000256" key="1">
    <source>
        <dbReference type="SAM" id="Coils"/>
    </source>
</evidence>
<dbReference type="Proteomes" id="UP000317990">
    <property type="component" value="Unassembled WGS sequence"/>
</dbReference>
<evidence type="ECO:0000313" key="3">
    <source>
        <dbReference type="EMBL" id="TGG90544.1"/>
    </source>
</evidence>
<sequence length="203" mass="22562">MSTDWLESLEAELNALLDQWLTAHPGQQQKLGVQEQEERSARQAALLQKAQRQRQLLLNLAARIETWEQRRRQAESAGSVELAAAASEHLRQLRQSGEAHWQQLIALGQAFGNGQPREDRVGAGRAGSAAAAQDDRQSVGGTPFGPSPPRGDRRRGAGAQDTWTSEPAWQSRAVDKENQTLEARWAAFTIEQELEALRRRQGQ</sequence>
<protein>
    <recommendedName>
        <fullName evidence="5">TIGR04376 family protein</fullName>
    </recommendedName>
</protein>
<evidence type="ECO:0000313" key="4">
    <source>
        <dbReference type="Proteomes" id="UP000317990"/>
    </source>
</evidence>
<comment type="caution">
    <text evidence="3">The sequence shown here is derived from an EMBL/GenBank/DDBJ whole genome shotgun (WGS) entry which is preliminary data.</text>
</comment>
<accession>A0A524RM19</accession>
<organism evidence="3 4">
    <name type="scientific">Aphanocapsa feldmannii 277cV</name>
    <dbReference type="NCBI Taxonomy" id="2507553"/>
    <lineage>
        <taxon>Bacteria</taxon>
        <taxon>Bacillati</taxon>
        <taxon>Cyanobacteriota</taxon>
        <taxon>Cyanophyceae</taxon>
        <taxon>Oscillatoriophycideae</taxon>
        <taxon>Chroococcales</taxon>
        <taxon>Microcystaceae</taxon>
        <taxon>Aphanocapsa</taxon>
    </lineage>
</organism>
<name>A0A524RM19_9CHRO</name>
<evidence type="ECO:0000256" key="2">
    <source>
        <dbReference type="SAM" id="MobiDB-lite"/>
    </source>
</evidence>
<evidence type="ECO:0008006" key="5">
    <source>
        <dbReference type="Google" id="ProtNLM"/>
    </source>
</evidence>
<dbReference type="EMBL" id="SRMO01000087">
    <property type="protein sequence ID" value="TGG90544.1"/>
    <property type="molecule type" value="Genomic_DNA"/>
</dbReference>
<reference evidence="3 4" key="1">
    <citation type="journal article" date="2019" name="mSystems">
        <title>Life at home and on the roam: Genomic adaptions reflect the dual lifestyle of an intracellular, facultative symbiont.</title>
        <authorList>
            <person name="Burgsdorf I."/>
        </authorList>
    </citation>
    <scope>NUCLEOTIDE SEQUENCE [LARGE SCALE GENOMIC DNA]</scope>
    <source>
        <strain evidence="3">277cV</strain>
    </source>
</reference>
<feature type="coiled-coil region" evidence="1">
    <location>
        <begin position="33"/>
        <end position="77"/>
    </location>
</feature>
<keyword evidence="1" id="KW-0175">Coiled coil</keyword>